<dbReference type="Proteomes" id="UP001367676">
    <property type="component" value="Unassembled WGS sequence"/>
</dbReference>
<keyword evidence="3" id="KW-1185">Reference proteome</keyword>
<feature type="signal peptide" evidence="1">
    <location>
        <begin position="1"/>
        <end position="24"/>
    </location>
</feature>
<evidence type="ECO:0000256" key="1">
    <source>
        <dbReference type="SAM" id="SignalP"/>
    </source>
</evidence>
<sequence length="144" mass="16712">MNETRKKLCIGILVFMNMHKILEAAWYEKITADGEKKIQHTIPRLKRIPESLLTNEVYPANSGLEELLMAVPDKRAALLLDRIMVALQKAVDDGKDVKMKSFYPEFGIINNCIYVFDFQSSLQRRGQEKGKVYWRCYFNAVTCF</sequence>
<protein>
    <submittedName>
        <fullName evidence="2">Uncharacterized protein</fullName>
    </submittedName>
</protein>
<dbReference type="EMBL" id="JBBCAQ010000010">
    <property type="protein sequence ID" value="KAK7600958.1"/>
    <property type="molecule type" value="Genomic_DNA"/>
</dbReference>
<accession>A0AAN9TN25</accession>
<reference evidence="2 3" key="1">
    <citation type="submission" date="2024-03" db="EMBL/GenBank/DDBJ databases">
        <title>Adaptation during the transition from Ophiocordyceps entomopathogen to insect associate is accompanied by gene loss and intensified selection.</title>
        <authorList>
            <person name="Ward C.M."/>
            <person name="Onetto C.A."/>
            <person name="Borneman A.R."/>
        </authorList>
    </citation>
    <scope>NUCLEOTIDE SEQUENCE [LARGE SCALE GENOMIC DNA]</scope>
    <source>
        <strain evidence="2">AWRI1</strain>
        <tissue evidence="2">Single Adult Female</tissue>
    </source>
</reference>
<proteinExistence type="predicted"/>
<feature type="chain" id="PRO_5042864679" evidence="1">
    <location>
        <begin position="25"/>
        <end position="144"/>
    </location>
</feature>
<evidence type="ECO:0000313" key="3">
    <source>
        <dbReference type="Proteomes" id="UP001367676"/>
    </source>
</evidence>
<comment type="caution">
    <text evidence="2">The sequence shown here is derived from an EMBL/GenBank/DDBJ whole genome shotgun (WGS) entry which is preliminary data.</text>
</comment>
<name>A0AAN9TN25_9HEMI</name>
<dbReference type="AlphaFoldDB" id="A0AAN9TN25"/>
<organism evidence="2 3">
    <name type="scientific">Parthenolecanium corni</name>
    <dbReference type="NCBI Taxonomy" id="536013"/>
    <lineage>
        <taxon>Eukaryota</taxon>
        <taxon>Metazoa</taxon>
        <taxon>Ecdysozoa</taxon>
        <taxon>Arthropoda</taxon>
        <taxon>Hexapoda</taxon>
        <taxon>Insecta</taxon>
        <taxon>Pterygota</taxon>
        <taxon>Neoptera</taxon>
        <taxon>Paraneoptera</taxon>
        <taxon>Hemiptera</taxon>
        <taxon>Sternorrhyncha</taxon>
        <taxon>Coccoidea</taxon>
        <taxon>Coccidae</taxon>
        <taxon>Parthenolecanium</taxon>
    </lineage>
</organism>
<evidence type="ECO:0000313" key="2">
    <source>
        <dbReference type="EMBL" id="KAK7600958.1"/>
    </source>
</evidence>
<keyword evidence="1" id="KW-0732">Signal</keyword>
<gene>
    <name evidence="2" type="ORF">V9T40_008399</name>
</gene>